<comment type="similarity">
    <text evidence="1">Belongs to the UDP-glycosyltransferase family.</text>
</comment>
<evidence type="ECO:0000256" key="1">
    <source>
        <dbReference type="ARBA" id="ARBA00009995"/>
    </source>
</evidence>
<reference evidence="2 3" key="1">
    <citation type="journal article" date="2018" name="Proc. Natl. Acad. Sci. U.S.A.">
        <title>Draft genome sequence of Camellia sinensis var. sinensis provides insights into the evolution of the tea genome and tea quality.</title>
        <authorList>
            <person name="Wei C."/>
            <person name="Yang H."/>
            <person name="Wang S."/>
            <person name="Zhao J."/>
            <person name="Liu C."/>
            <person name="Gao L."/>
            <person name="Xia E."/>
            <person name="Lu Y."/>
            <person name="Tai Y."/>
            <person name="She G."/>
            <person name="Sun J."/>
            <person name="Cao H."/>
            <person name="Tong W."/>
            <person name="Gao Q."/>
            <person name="Li Y."/>
            <person name="Deng W."/>
            <person name="Jiang X."/>
            <person name="Wang W."/>
            <person name="Chen Q."/>
            <person name="Zhang S."/>
            <person name="Li H."/>
            <person name="Wu J."/>
            <person name="Wang P."/>
            <person name="Li P."/>
            <person name="Shi C."/>
            <person name="Zheng F."/>
            <person name="Jian J."/>
            <person name="Huang B."/>
            <person name="Shan D."/>
            <person name="Shi M."/>
            <person name="Fang C."/>
            <person name="Yue Y."/>
            <person name="Li F."/>
            <person name="Li D."/>
            <person name="Wei S."/>
            <person name="Han B."/>
            <person name="Jiang C."/>
            <person name="Yin Y."/>
            <person name="Xia T."/>
            <person name="Zhang Z."/>
            <person name="Bennetzen J.L."/>
            <person name="Zhao S."/>
            <person name="Wan X."/>
        </authorList>
    </citation>
    <scope>NUCLEOTIDE SEQUENCE [LARGE SCALE GENOMIC DNA]</scope>
    <source>
        <strain evidence="3">cv. Shuchazao</strain>
        <tissue evidence="2">Leaf</tissue>
    </source>
</reference>
<dbReference type="SUPFAM" id="SSF53756">
    <property type="entry name" value="UDP-Glycosyltransferase/glycogen phosphorylase"/>
    <property type="match status" value="1"/>
</dbReference>
<gene>
    <name evidence="2" type="ORF">TEA_016961</name>
</gene>
<proteinExistence type="inferred from homology"/>
<organism evidence="2 3">
    <name type="scientific">Camellia sinensis var. sinensis</name>
    <name type="common">China tea</name>
    <dbReference type="NCBI Taxonomy" id="542762"/>
    <lineage>
        <taxon>Eukaryota</taxon>
        <taxon>Viridiplantae</taxon>
        <taxon>Streptophyta</taxon>
        <taxon>Embryophyta</taxon>
        <taxon>Tracheophyta</taxon>
        <taxon>Spermatophyta</taxon>
        <taxon>Magnoliopsida</taxon>
        <taxon>eudicotyledons</taxon>
        <taxon>Gunneridae</taxon>
        <taxon>Pentapetalae</taxon>
        <taxon>asterids</taxon>
        <taxon>Ericales</taxon>
        <taxon>Theaceae</taxon>
        <taxon>Camellia</taxon>
    </lineage>
</organism>
<protein>
    <submittedName>
        <fullName evidence="2">Uncharacterized protein</fullName>
    </submittedName>
</protein>
<dbReference type="AlphaFoldDB" id="A0A4V3WLX0"/>
<dbReference type="Gene3D" id="3.40.50.2000">
    <property type="entry name" value="Glycogen Phosphorylase B"/>
    <property type="match status" value="1"/>
</dbReference>
<name>A0A4V3WLX0_CAMSN</name>
<dbReference type="EMBL" id="SDRB02010449">
    <property type="protein sequence ID" value="THG06357.1"/>
    <property type="molecule type" value="Genomic_DNA"/>
</dbReference>
<dbReference type="GO" id="GO:0035251">
    <property type="term" value="F:UDP-glucosyltransferase activity"/>
    <property type="evidence" value="ECO:0007669"/>
    <property type="project" value="TreeGrafter"/>
</dbReference>
<dbReference type="PANTHER" id="PTHR48047:SF182">
    <property type="entry name" value="GLYCOSYLTRANSFERASE"/>
    <property type="match status" value="1"/>
</dbReference>
<dbReference type="PANTHER" id="PTHR48047">
    <property type="entry name" value="GLYCOSYLTRANSFERASE"/>
    <property type="match status" value="1"/>
</dbReference>
<comment type="caution">
    <text evidence="2">The sequence shown here is derived from an EMBL/GenBank/DDBJ whole genome shotgun (WGS) entry which is preliminary data.</text>
</comment>
<evidence type="ECO:0000313" key="3">
    <source>
        <dbReference type="Proteomes" id="UP000306102"/>
    </source>
</evidence>
<keyword evidence="3" id="KW-1185">Reference proteome</keyword>
<evidence type="ECO:0000313" key="2">
    <source>
        <dbReference type="EMBL" id="THG06357.1"/>
    </source>
</evidence>
<dbReference type="Proteomes" id="UP000306102">
    <property type="component" value="Unassembled WGS sequence"/>
</dbReference>
<sequence length="184" mass="20642">MTRFPCQEARLLEGCENLDTLTSPELLKQFSVATFMAQIPDVAKRNSNDMKGTVDLMKEAELSAHCVLINSFDEMESTWQKRNSNDMKGTVDLIKEAELSALGVMINSFDKMESKYADLYKKLVKKVWCVGPISLCDKGLSDKIDRGHKASIDEHYCLKWLDSMKPGSVMYACLAASVGYHVTN</sequence>
<dbReference type="STRING" id="542762.A0A4V3WLX0"/>
<accession>A0A4V3WLX0</accession>